<dbReference type="EMBL" id="MSFK01000013">
    <property type="protein sequence ID" value="PWY87849.1"/>
    <property type="molecule type" value="Genomic_DNA"/>
</dbReference>
<sequence>MHFSVPFSLLHLHITIFMLAFVRRYSDSGCSFSFPCFLFQQTSSKCLTILDSRTPQIQGGGTVRWSNGCLLLITGFMFSAYWL</sequence>
<name>A0A317WN49_9EURO</name>
<evidence type="ECO:0000313" key="3">
    <source>
        <dbReference type="Proteomes" id="UP000246702"/>
    </source>
</evidence>
<feature type="signal peptide" evidence="1">
    <location>
        <begin position="1"/>
        <end position="28"/>
    </location>
</feature>
<accession>A0A317WN49</accession>
<protein>
    <submittedName>
        <fullName evidence="2">Uncharacterized protein</fullName>
    </submittedName>
</protein>
<evidence type="ECO:0000256" key="1">
    <source>
        <dbReference type="SAM" id="SignalP"/>
    </source>
</evidence>
<organism evidence="2 3">
    <name type="scientific">Aspergillus sclerotioniger CBS 115572</name>
    <dbReference type="NCBI Taxonomy" id="1450535"/>
    <lineage>
        <taxon>Eukaryota</taxon>
        <taxon>Fungi</taxon>
        <taxon>Dikarya</taxon>
        <taxon>Ascomycota</taxon>
        <taxon>Pezizomycotina</taxon>
        <taxon>Eurotiomycetes</taxon>
        <taxon>Eurotiomycetidae</taxon>
        <taxon>Eurotiales</taxon>
        <taxon>Aspergillaceae</taxon>
        <taxon>Aspergillus</taxon>
        <taxon>Aspergillus subgen. Circumdati</taxon>
    </lineage>
</organism>
<dbReference type="Proteomes" id="UP000246702">
    <property type="component" value="Unassembled WGS sequence"/>
</dbReference>
<keyword evidence="3" id="KW-1185">Reference proteome</keyword>
<evidence type="ECO:0000313" key="2">
    <source>
        <dbReference type="EMBL" id="PWY87849.1"/>
    </source>
</evidence>
<gene>
    <name evidence="2" type="ORF">BO94DRAFT_56113</name>
</gene>
<dbReference type="AlphaFoldDB" id="A0A317WN49"/>
<dbReference type="RefSeq" id="XP_025467632.1">
    <property type="nucleotide sequence ID" value="XM_025614199.1"/>
</dbReference>
<feature type="chain" id="PRO_5016337589" evidence="1">
    <location>
        <begin position="29"/>
        <end position="83"/>
    </location>
</feature>
<dbReference type="GeneID" id="37116342"/>
<reference evidence="2 3" key="1">
    <citation type="submission" date="2016-12" db="EMBL/GenBank/DDBJ databases">
        <title>The genomes of Aspergillus section Nigri reveals drivers in fungal speciation.</title>
        <authorList>
            <consortium name="DOE Joint Genome Institute"/>
            <person name="Vesth T.C."/>
            <person name="Nybo J."/>
            <person name="Theobald S."/>
            <person name="Brandl J."/>
            <person name="Frisvad J.C."/>
            <person name="Nielsen K.F."/>
            <person name="Lyhne E.K."/>
            <person name="Kogle M.E."/>
            <person name="Kuo A."/>
            <person name="Riley R."/>
            <person name="Clum A."/>
            <person name="Nolan M."/>
            <person name="Lipzen A."/>
            <person name="Salamov A."/>
            <person name="Henrissat B."/>
            <person name="Wiebenga A."/>
            <person name="De Vries R.P."/>
            <person name="Grigoriev I.V."/>
            <person name="Mortensen U.H."/>
            <person name="Andersen M.R."/>
            <person name="Baker S.E."/>
        </authorList>
    </citation>
    <scope>NUCLEOTIDE SEQUENCE [LARGE SCALE GENOMIC DNA]</scope>
    <source>
        <strain evidence="2 3">CBS 115572</strain>
    </source>
</reference>
<keyword evidence="1" id="KW-0732">Signal</keyword>
<proteinExistence type="predicted"/>
<dbReference type="OrthoDB" id="10283882at2759"/>
<comment type="caution">
    <text evidence="2">The sequence shown here is derived from an EMBL/GenBank/DDBJ whole genome shotgun (WGS) entry which is preliminary data.</text>
</comment>